<sequence length="110" mass="12750">MKINVNTVTLIVSLNKKNGDVENWIFPTHYDKSSIYSSISYMENKYDKPVEVYHFQNCYPDGLMSSWDGCTPEQKTGWIKGNLKNMVYSTKEGFTKYGKSIIVEPVYDEE</sequence>
<reference evidence="1 2" key="1">
    <citation type="submission" date="2017-07" db="EMBL/GenBank/DDBJ databases">
        <title>In vitro design and evaluation of phage cocktails against multidrug-resistant Aeromonas salmonicida.</title>
        <authorList>
            <person name="Chen L."/>
            <person name="Yuan S."/>
            <person name="Ma Y."/>
        </authorList>
    </citation>
    <scope>NUCLEOTIDE SEQUENCE [LARGE SCALE GENOMIC DNA]</scope>
</reference>
<accession>A0A223LEI3</accession>
<evidence type="ECO:0000313" key="2">
    <source>
        <dbReference type="Proteomes" id="UP000226092"/>
    </source>
</evidence>
<dbReference type="Proteomes" id="UP000226092">
    <property type="component" value="Segment"/>
</dbReference>
<evidence type="ECO:0000313" key="1">
    <source>
        <dbReference type="EMBL" id="ASU00418.1"/>
    </source>
</evidence>
<organism evidence="1 2">
    <name type="scientific">Aeromonas phage AS-zj</name>
    <dbReference type="NCBI Taxonomy" id="2024208"/>
    <lineage>
        <taxon>Viruses</taxon>
        <taxon>Duplodnaviria</taxon>
        <taxon>Heunggongvirae</taxon>
        <taxon>Uroviricota</taxon>
        <taxon>Caudoviricetes</taxon>
        <taxon>Pantevenvirales</taxon>
        <taxon>Straboviridae</taxon>
        <taxon>Emmerichvirinae</taxon>
        <taxon>Ceceduovirus</taxon>
        <taxon>Ceceduovirus aszj</taxon>
    </lineage>
</organism>
<dbReference type="EMBL" id="MF448340">
    <property type="protein sequence ID" value="ASU00418.1"/>
    <property type="molecule type" value="Genomic_DNA"/>
</dbReference>
<dbReference type="KEGG" id="vg:55604501"/>
<dbReference type="RefSeq" id="YP_009834434.1">
    <property type="nucleotide sequence ID" value="NC_048673.1"/>
</dbReference>
<protein>
    <submittedName>
        <fullName evidence="1">Uncharacterized protein</fullName>
    </submittedName>
</protein>
<name>A0A223LEI3_9CAUD</name>
<proteinExistence type="predicted"/>
<dbReference type="GeneID" id="55604501"/>
<keyword evidence="2" id="KW-1185">Reference proteome</keyword>